<dbReference type="GO" id="GO:0004519">
    <property type="term" value="F:endonuclease activity"/>
    <property type="evidence" value="ECO:0007669"/>
    <property type="project" value="UniProtKB-KW"/>
</dbReference>
<dbReference type="KEGG" id="vg:24608009"/>
<accession>A0A0A0RV11</accession>
<dbReference type="RefSeq" id="YP_009151598.1">
    <property type="nucleotide sequence ID" value="NC_027374.1"/>
</dbReference>
<name>A0A0A0RV11_9CAUD</name>
<dbReference type="Proteomes" id="UP000030207">
    <property type="component" value="Segment"/>
</dbReference>
<evidence type="ECO:0000313" key="2">
    <source>
        <dbReference type="Proteomes" id="UP000030207"/>
    </source>
</evidence>
<keyword evidence="1" id="KW-0378">Hydrolase</keyword>
<dbReference type="GeneID" id="24608009"/>
<keyword evidence="1" id="KW-0255">Endonuclease</keyword>
<organism evidence="1 2">
    <name type="scientific">Bacillus phage Moonbeam</name>
    <dbReference type="NCBI Taxonomy" id="1540091"/>
    <lineage>
        <taxon>Viruses</taxon>
        <taxon>Duplodnaviria</taxon>
        <taxon>Heunggongvirae</taxon>
        <taxon>Uroviricota</taxon>
        <taxon>Caudoviricetes</taxon>
        <taxon>Herelleviridae</taxon>
        <taxon>Bastillevirinae</taxon>
        <taxon>Moonbeamvirus</taxon>
        <taxon>Moonbeamvirus moonbeam</taxon>
    </lineage>
</organism>
<keyword evidence="1" id="KW-0540">Nuclease</keyword>
<proteinExistence type="predicted"/>
<keyword evidence="2" id="KW-1185">Reference proteome</keyword>
<gene>
    <name evidence="1" type="ORF">CPT_Moonbeam35</name>
</gene>
<dbReference type="EMBL" id="KM236246">
    <property type="protein sequence ID" value="AIW03433.1"/>
    <property type="molecule type" value="Genomic_DNA"/>
</dbReference>
<dbReference type="Gene3D" id="3.40.960.10">
    <property type="entry name" value="VSR Endonuclease"/>
    <property type="match status" value="1"/>
</dbReference>
<reference evidence="1 2" key="1">
    <citation type="submission" date="2014-07" db="EMBL/GenBank/DDBJ databases">
        <title>Complete Genome of Bacillus megaterium Myophage Moonbeam.</title>
        <authorList>
            <person name="Cadungog J.N."/>
            <person name="Khatemi B.E."/>
            <person name="Hernandez A.C."/>
            <person name="Everett G.F.K."/>
        </authorList>
    </citation>
    <scope>NUCLEOTIDE SEQUENCE [LARGE SCALE GENOMIC DNA]</scope>
</reference>
<sequence length="307" mass="35948">MPVRKTNAQWVNEVRALVNDEYTFLEEYVNKATKIAVVHNLCGNRYKVVPGAFLRGNRCPNCNPARRRTTDEFRKLVYNLVGSEYTVVSEYTGHHKPITLKHEKCSKAYEVAPSDFLKGRRCKQCYLKDRMKTNQEWLAQVQLLAGDDYIFLEEYKGDNVKIKYKHLCGTIHEIKPNNFINGTRCPKCNQSKGEKFVETVLKKTGVVFEAQKEFDDLRDTNKLSYDFLLASMGILIEYQGLHHYEPVDFAGRGEEWALKRFKIQKRHDEMKRRYAKDKGYTLIEIPYKYDSYEKVEQLLVSTITNKL</sequence>
<dbReference type="OrthoDB" id="24132at10239"/>
<protein>
    <submittedName>
        <fullName evidence="1">Homing endonuclease</fullName>
    </submittedName>
</protein>
<evidence type="ECO:0000313" key="1">
    <source>
        <dbReference type="EMBL" id="AIW03433.1"/>
    </source>
</evidence>